<dbReference type="PANTHER" id="PTHR37937:SF1">
    <property type="entry name" value="CONJUGATIVE TRANSFER: DNA TRANSPORT"/>
    <property type="match status" value="1"/>
</dbReference>
<dbReference type="PANTHER" id="PTHR37937">
    <property type="entry name" value="CONJUGATIVE TRANSFER: DNA TRANSPORT"/>
    <property type="match status" value="1"/>
</dbReference>
<evidence type="ECO:0000256" key="3">
    <source>
        <dbReference type="ARBA" id="ARBA00022692"/>
    </source>
</evidence>
<keyword evidence="8" id="KW-1185">Reference proteome</keyword>
<organism evidence="7 8">
    <name type="scientific">Senegalimassilia faecalis</name>
    <dbReference type="NCBI Taxonomy" id="2509433"/>
    <lineage>
        <taxon>Bacteria</taxon>
        <taxon>Bacillati</taxon>
        <taxon>Actinomycetota</taxon>
        <taxon>Coriobacteriia</taxon>
        <taxon>Coriobacteriales</taxon>
        <taxon>Coriobacteriaceae</taxon>
        <taxon>Senegalimassilia</taxon>
    </lineage>
</organism>
<dbReference type="CDD" id="cd01127">
    <property type="entry name" value="TrwB_TraG_TraD_VirD4"/>
    <property type="match status" value="1"/>
</dbReference>
<evidence type="ECO:0000256" key="5">
    <source>
        <dbReference type="ARBA" id="ARBA00023136"/>
    </source>
</evidence>
<evidence type="ECO:0000313" key="7">
    <source>
        <dbReference type="EMBL" id="RXZ54581.1"/>
    </source>
</evidence>
<reference evidence="7 8" key="1">
    <citation type="submission" date="2019-01" db="EMBL/GenBank/DDBJ databases">
        <title>Senegalimassilia sp. nov. KGMB04484 isolated human feces.</title>
        <authorList>
            <person name="Han K.-I."/>
            <person name="Kim J.-S."/>
            <person name="Lee K.C."/>
            <person name="Suh M.K."/>
            <person name="Eom M.K."/>
            <person name="Lee J.H."/>
            <person name="Park S.-H."/>
            <person name="Kang S.W."/>
            <person name="Park J.-E."/>
            <person name="Oh B.S."/>
            <person name="Yu S.Y."/>
            <person name="Choi S.-H."/>
            <person name="Lee D.H."/>
            <person name="Yoon H."/>
            <person name="Kim B.-Y."/>
            <person name="Lee J.H."/>
            <person name="Lee J.-S."/>
        </authorList>
    </citation>
    <scope>NUCLEOTIDE SEQUENCE [LARGE SCALE GENOMIC DNA]</scope>
    <source>
        <strain evidence="7 8">KGMB04484</strain>
    </source>
</reference>
<dbReference type="InterPro" id="IPR051539">
    <property type="entry name" value="T4SS-coupling_protein"/>
</dbReference>
<dbReference type="AlphaFoldDB" id="A0A4Q2K3D6"/>
<evidence type="ECO:0000259" key="6">
    <source>
        <dbReference type="Pfam" id="PF12696"/>
    </source>
</evidence>
<keyword evidence="5" id="KW-0472">Membrane</keyword>
<dbReference type="SUPFAM" id="SSF52540">
    <property type="entry name" value="P-loop containing nucleoside triphosphate hydrolases"/>
    <property type="match status" value="1"/>
</dbReference>
<dbReference type="InterPro" id="IPR027417">
    <property type="entry name" value="P-loop_NTPase"/>
</dbReference>
<accession>A0A4Q2K3D6</accession>
<sequence length="351" mass="39517">MSHSFWAPESESSFAIASALCPREDHESDPFWPLAAANYLASYIAYVLEAIPEEDQTMTEVIRVFDRACDNQAGKLFEELESENPYSYAVRLHRRASSTCLAKRMHASIMGIIAANLLPIGFKGAMATYESSRRVNFCHLGRRRCALFVTIDDMDASLRPLTSLFVRQAFSTLCDKADRNIPDGRLTVPVRFMLDDFANLNLANFDNVLSVTRSREISCTVVCQTVSQLEARYGKPAANSIIGNCDHQLVLGFQDEETARYFSLRANKPAASLLATPARRWWLFERGCPAICDDAYQLQQHPRYAKLAASERALRSETFVDAWLESVVADDDGFEEMTQEDLEIFGDSWEA</sequence>
<gene>
    <name evidence="7" type="ORF">ET524_08870</name>
</gene>
<comment type="caution">
    <text evidence="7">The sequence shown here is derived from an EMBL/GenBank/DDBJ whole genome shotgun (WGS) entry which is preliminary data.</text>
</comment>
<dbReference type="GO" id="GO:0005886">
    <property type="term" value="C:plasma membrane"/>
    <property type="evidence" value="ECO:0007669"/>
    <property type="project" value="UniProtKB-SubCell"/>
</dbReference>
<dbReference type="EMBL" id="SDPW01000001">
    <property type="protein sequence ID" value="RXZ54581.1"/>
    <property type="molecule type" value="Genomic_DNA"/>
</dbReference>
<dbReference type="InterPro" id="IPR032689">
    <property type="entry name" value="TraG-D_C"/>
</dbReference>
<dbReference type="Proteomes" id="UP000293345">
    <property type="component" value="Unassembled WGS sequence"/>
</dbReference>
<evidence type="ECO:0000256" key="4">
    <source>
        <dbReference type="ARBA" id="ARBA00022989"/>
    </source>
</evidence>
<evidence type="ECO:0000256" key="1">
    <source>
        <dbReference type="ARBA" id="ARBA00004651"/>
    </source>
</evidence>
<evidence type="ECO:0000313" key="8">
    <source>
        <dbReference type="Proteomes" id="UP000293345"/>
    </source>
</evidence>
<name>A0A4Q2K3D6_9ACTN</name>
<feature type="domain" description="TraD/TraG TraM recognition site" evidence="6">
    <location>
        <begin position="189"/>
        <end position="263"/>
    </location>
</feature>
<comment type="subcellular location">
    <subcellularLocation>
        <location evidence="1">Cell membrane</location>
        <topology evidence="1">Multi-pass membrane protein</topology>
    </subcellularLocation>
</comment>
<protein>
    <recommendedName>
        <fullName evidence="6">TraD/TraG TraM recognition site domain-containing protein</fullName>
    </recommendedName>
</protein>
<dbReference type="Pfam" id="PF12696">
    <property type="entry name" value="TraG-D_C"/>
    <property type="match status" value="1"/>
</dbReference>
<evidence type="ECO:0000256" key="2">
    <source>
        <dbReference type="ARBA" id="ARBA00022475"/>
    </source>
</evidence>
<dbReference type="OrthoDB" id="226701at2"/>
<keyword evidence="4" id="KW-1133">Transmembrane helix</keyword>
<proteinExistence type="predicted"/>
<keyword evidence="3" id="KW-0812">Transmembrane</keyword>
<keyword evidence="2" id="KW-1003">Cell membrane</keyword>
<dbReference type="Gene3D" id="3.40.50.300">
    <property type="entry name" value="P-loop containing nucleotide triphosphate hydrolases"/>
    <property type="match status" value="1"/>
</dbReference>